<evidence type="ECO:0000259" key="6">
    <source>
        <dbReference type="Pfam" id="PF00881"/>
    </source>
</evidence>
<comment type="caution">
    <text evidence="8">The sequence shown here is derived from an EMBL/GenBank/DDBJ whole genome shotgun (WGS) entry which is preliminary data.</text>
</comment>
<reference evidence="8 9" key="1">
    <citation type="submission" date="2019-03" db="EMBL/GenBank/DDBJ databases">
        <title>Bacillus niacini sp. nov. a Nicotinate-Metabolizing Mesophile Isolated from Soil.</title>
        <authorList>
            <person name="Zhang G."/>
        </authorList>
    </citation>
    <scope>NUCLEOTIDE SEQUENCE [LARGE SCALE GENOMIC DNA]</scope>
    <source>
        <strain evidence="8 9">WN066</strain>
    </source>
</reference>
<keyword evidence="4 5" id="KW-0560">Oxidoreductase</keyword>
<dbReference type="PANTHER" id="PTHR43425">
    <property type="entry name" value="OXYGEN-INSENSITIVE NADPH NITROREDUCTASE"/>
    <property type="match status" value="1"/>
</dbReference>
<dbReference type="NCBIfam" id="NF008033">
    <property type="entry name" value="PRK10765.1"/>
    <property type="match status" value="1"/>
</dbReference>
<sequence>MSETIKVMQSHVSVRKYLAEPIPKEHLLEILKSGQGAATSHFVQAYSIIHVTDKEKKDKIAELAKNSHISNASDFFIFCADLKRLEVAGRKHGIVIEHDNLENFMVAIIDTALIAQNVITAAESLGYGGCYIGGVRNNPDPISKLVGLPDKVFPIFGLCLGVPAERNEVKPRLPLDAILHKNQYNTEKYESLLDEYDQTMNTYYQQRSTNNKQTNWTESMAHFMENKRRVHMREFVESKGFHLE</sequence>
<dbReference type="PANTHER" id="PTHR43425:SF3">
    <property type="entry name" value="NADPH-DEPENDENT OXIDOREDUCTASE"/>
    <property type="match status" value="1"/>
</dbReference>
<evidence type="ECO:0000256" key="1">
    <source>
        <dbReference type="ARBA" id="ARBA00008366"/>
    </source>
</evidence>
<dbReference type="SUPFAM" id="SSF55469">
    <property type="entry name" value="FMN-dependent nitroreductase-like"/>
    <property type="match status" value="1"/>
</dbReference>
<evidence type="ECO:0000256" key="2">
    <source>
        <dbReference type="ARBA" id="ARBA00022630"/>
    </source>
</evidence>
<evidence type="ECO:0000313" key="9">
    <source>
        <dbReference type="Proteomes" id="UP000295132"/>
    </source>
</evidence>
<reference evidence="7" key="2">
    <citation type="submission" date="2023-08" db="EMBL/GenBank/DDBJ databases">
        <title>Nitrogen cycling bacteria in agricultural field soils.</title>
        <authorList>
            <person name="Jang J."/>
        </authorList>
    </citation>
    <scope>NUCLEOTIDE SEQUENCE</scope>
    <source>
        <strain evidence="7">PS3-36</strain>
    </source>
</reference>
<evidence type="ECO:0000313" key="8">
    <source>
        <dbReference type="EMBL" id="TDK58447.1"/>
    </source>
</evidence>
<dbReference type="EC" id="1.5.1.38" evidence="8"/>
<keyword evidence="2 5" id="KW-0285">Flavoprotein</keyword>
<dbReference type="EMBL" id="SMYO01000014">
    <property type="protein sequence ID" value="TDK58447.1"/>
    <property type="molecule type" value="Genomic_DNA"/>
</dbReference>
<evidence type="ECO:0000256" key="4">
    <source>
        <dbReference type="ARBA" id="ARBA00023002"/>
    </source>
</evidence>
<evidence type="ECO:0000256" key="5">
    <source>
        <dbReference type="PIRNR" id="PIRNR005426"/>
    </source>
</evidence>
<dbReference type="InterPro" id="IPR000415">
    <property type="entry name" value="Nitroreductase-like"/>
</dbReference>
<organism evidence="8 9">
    <name type="scientific">Bacillus salipaludis</name>
    <dbReference type="NCBI Taxonomy" id="2547811"/>
    <lineage>
        <taxon>Bacteria</taxon>
        <taxon>Bacillati</taxon>
        <taxon>Bacillota</taxon>
        <taxon>Bacilli</taxon>
        <taxon>Bacillales</taxon>
        <taxon>Bacillaceae</taxon>
        <taxon>Bacillus</taxon>
    </lineage>
</organism>
<evidence type="ECO:0000256" key="3">
    <source>
        <dbReference type="ARBA" id="ARBA00022643"/>
    </source>
</evidence>
<dbReference type="Proteomes" id="UP001178888">
    <property type="component" value="Unassembled WGS sequence"/>
</dbReference>
<keyword evidence="5" id="KW-0521">NADP</keyword>
<dbReference type="Pfam" id="PF00881">
    <property type="entry name" value="Nitroreductase"/>
    <property type="match status" value="1"/>
</dbReference>
<dbReference type="RefSeq" id="WP_133338618.1">
    <property type="nucleotide sequence ID" value="NZ_JAVGVR010000001.1"/>
</dbReference>
<evidence type="ECO:0000313" key="10">
    <source>
        <dbReference type="Proteomes" id="UP001178888"/>
    </source>
</evidence>
<dbReference type="Gene3D" id="3.40.109.10">
    <property type="entry name" value="NADH Oxidase"/>
    <property type="match status" value="1"/>
</dbReference>
<dbReference type="GO" id="GO:0052873">
    <property type="term" value="F:FMN reductase (NADPH) activity"/>
    <property type="evidence" value="ECO:0007669"/>
    <property type="project" value="UniProtKB-EC"/>
</dbReference>
<gene>
    <name evidence="8" type="primary">nfsA</name>
    <name evidence="8" type="ORF">E2K98_23735</name>
    <name evidence="7" type="ORF">RCG21_07575</name>
</gene>
<keyword evidence="10" id="KW-1185">Reference proteome</keyword>
<feature type="domain" description="Nitroreductase" evidence="6">
    <location>
        <begin position="11"/>
        <end position="161"/>
    </location>
</feature>
<name>A0A4R5VKI1_9BACI</name>
<dbReference type="PIRSF" id="PIRSF005426">
    <property type="entry name" value="Frp"/>
    <property type="match status" value="1"/>
</dbReference>
<comment type="similarity">
    <text evidence="1 5">Belongs to the flavin oxidoreductase frp family.</text>
</comment>
<dbReference type="AlphaFoldDB" id="A0A4R5VKI1"/>
<protein>
    <submittedName>
        <fullName evidence="8">Oxygen-insensitive NADPH nitroreductase</fullName>
        <ecNumber evidence="8">1.5.1.38</ecNumber>
    </submittedName>
</protein>
<evidence type="ECO:0000313" key="7">
    <source>
        <dbReference type="EMBL" id="MDQ6596238.1"/>
    </source>
</evidence>
<keyword evidence="3 5" id="KW-0288">FMN</keyword>
<dbReference type="InterPro" id="IPR029479">
    <property type="entry name" value="Nitroreductase"/>
</dbReference>
<dbReference type="Proteomes" id="UP000295132">
    <property type="component" value="Unassembled WGS sequence"/>
</dbReference>
<proteinExistence type="inferred from homology"/>
<accession>A0A4R5VKI1</accession>
<dbReference type="CDD" id="cd02146">
    <property type="entry name" value="NfsA-like"/>
    <property type="match status" value="1"/>
</dbReference>
<dbReference type="EMBL" id="JAVGVR010000001">
    <property type="protein sequence ID" value="MDQ6596238.1"/>
    <property type="molecule type" value="Genomic_DNA"/>
</dbReference>
<dbReference type="InterPro" id="IPR016446">
    <property type="entry name" value="Flavin_OxRdtase_Frp"/>
</dbReference>